<keyword evidence="2" id="KW-1185">Reference proteome</keyword>
<accession>A0A7G2CBB3</accession>
<organism evidence="1 2">
    <name type="scientific">Angomonas deanei</name>
    <dbReference type="NCBI Taxonomy" id="59799"/>
    <lineage>
        <taxon>Eukaryota</taxon>
        <taxon>Discoba</taxon>
        <taxon>Euglenozoa</taxon>
        <taxon>Kinetoplastea</taxon>
        <taxon>Metakinetoplastina</taxon>
        <taxon>Trypanosomatida</taxon>
        <taxon>Trypanosomatidae</taxon>
        <taxon>Strigomonadinae</taxon>
        <taxon>Angomonas</taxon>
    </lineage>
</organism>
<dbReference type="EMBL" id="LR877151">
    <property type="protein sequence ID" value="CAD2216809.1"/>
    <property type="molecule type" value="Genomic_DNA"/>
</dbReference>
<evidence type="ECO:0000313" key="2">
    <source>
        <dbReference type="Proteomes" id="UP000515908"/>
    </source>
</evidence>
<dbReference type="Proteomes" id="UP000515908">
    <property type="component" value="Chromosome 07"/>
</dbReference>
<name>A0A7G2CBB3_9TRYP</name>
<gene>
    <name evidence="1" type="ORF">ADEAN_000428700</name>
</gene>
<protein>
    <submittedName>
        <fullName evidence="1">Uncharacterized protein</fullName>
    </submittedName>
</protein>
<proteinExistence type="predicted"/>
<dbReference type="VEuPathDB" id="TriTrypDB:ADEAN_000428700"/>
<evidence type="ECO:0000313" key="1">
    <source>
        <dbReference type="EMBL" id="CAD2216809.1"/>
    </source>
</evidence>
<dbReference type="AlphaFoldDB" id="A0A7G2CBB3"/>
<reference evidence="1 2" key="1">
    <citation type="submission" date="2020-08" db="EMBL/GenBank/DDBJ databases">
        <authorList>
            <person name="Newling K."/>
            <person name="Davey J."/>
            <person name="Forrester S."/>
        </authorList>
    </citation>
    <scope>NUCLEOTIDE SEQUENCE [LARGE SCALE GENOMIC DNA]</scope>
    <source>
        <strain evidence="2">Crithidia deanei Carvalho (ATCC PRA-265)</strain>
    </source>
</reference>
<sequence>MFRLNRLGLCSNKHLCRTRGPLLPSLPAANTGKHRIPYYQGSGGRNAGLLRRTPIHRFLPPNVVARILANVARGATVLGLLGFQVFVKAYVKEADKLRREEKENGGMRGAATRPPMKPLEAVQVLGLERMNPDYLNTANGVVLPLQDPKEREVAKANFDRMMKLAMDNENYFLAGKLSAAYRLCCDPDWDAKKEEEEEEAAKTKPEEIKE</sequence>